<evidence type="ECO:0000256" key="15">
    <source>
        <dbReference type="SAM" id="Phobius"/>
    </source>
</evidence>
<dbReference type="PANTHER" id="PTHR12598">
    <property type="entry name" value="COPPER HOMEOSTASIS PROTEIN CUTC"/>
    <property type="match status" value="1"/>
</dbReference>
<dbReference type="PROSITE" id="PS50255">
    <property type="entry name" value="CYTOCHROME_B5_2"/>
    <property type="match status" value="1"/>
</dbReference>
<dbReference type="Gene3D" id="3.20.20.380">
    <property type="entry name" value="Copper homeostasis (CutC) domain"/>
    <property type="match status" value="1"/>
</dbReference>
<evidence type="ECO:0000313" key="17">
    <source>
        <dbReference type="EMBL" id="RDB29074.1"/>
    </source>
</evidence>
<keyword evidence="11" id="KW-0408">Iron</keyword>
<dbReference type="InterPro" id="IPR005627">
    <property type="entry name" value="CutC-like"/>
</dbReference>
<evidence type="ECO:0000256" key="5">
    <source>
        <dbReference type="ARBA" id="ARBA00022617"/>
    </source>
</evidence>
<comment type="domain">
    <text evidence="14">The histidine box domains are involved in binding the catalytic metal ions.</text>
</comment>
<dbReference type="InterPro" id="IPR018506">
    <property type="entry name" value="Cyt_B5_heme-BS"/>
</dbReference>
<evidence type="ECO:0000256" key="4">
    <source>
        <dbReference type="ARBA" id="ARBA00019014"/>
    </source>
</evidence>
<dbReference type="PRINTS" id="PR00075">
    <property type="entry name" value="FACDDSATRASE"/>
</dbReference>
<dbReference type="GO" id="GO:0016020">
    <property type="term" value="C:membrane"/>
    <property type="evidence" value="ECO:0007669"/>
    <property type="project" value="UniProtKB-SubCell"/>
</dbReference>
<dbReference type="GO" id="GO:0016717">
    <property type="term" value="F:oxidoreductase activity, acting on paired donors, with oxidation of a pair of donors resulting in the reduction of molecular oxygen to two molecules of water"/>
    <property type="evidence" value="ECO:0007669"/>
    <property type="project" value="InterPro"/>
</dbReference>
<feature type="transmembrane region" description="Helical" evidence="15">
    <location>
        <begin position="306"/>
        <end position="326"/>
    </location>
</feature>
<evidence type="ECO:0000256" key="8">
    <source>
        <dbReference type="ARBA" id="ARBA00022832"/>
    </source>
</evidence>
<feature type="transmembrane region" description="Helical" evidence="15">
    <location>
        <begin position="440"/>
        <end position="460"/>
    </location>
</feature>
<comment type="caution">
    <text evidence="17">The sequence shown here is derived from an EMBL/GenBank/DDBJ whole genome shotgun (WGS) entry which is preliminary data.</text>
</comment>
<evidence type="ECO:0000313" key="18">
    <source>
        <dbReference type="Proteomes" id="UP000076154"/>
    </source>
</evidence>
<keyword evidence="8" id="KW-0276">Fatty acid metabolism</keyword>
<dbReference type="OrthoDB" id="7392499at2759"/>
<comment type="cofactor">
    <cofactor evidence="14">
        <name>Fe(2+)</name>
        <dbReference type="ChEBI" id="CHEBI:29033"/>
    </cofactor>
</comment>
<keyword evidence="13 15" id="KW-0472">Membrane</keyword>
<dbReference type="InterPro" id="IPR036400">
    <property type="entry name" value="Cyt_B5-like_heme/steroid_sf"/>
</dbReference>
<keyword evidence="12" id="KW-0443">Lipid metabolism</keyword>
<evidence type="ECO:0000256" key="14">
    <source>
        <dbReference type="RuleBase" id="RU000581"/>
    </source>
</evidence>
<gene>
    <name evidence="17" type="primary">CUTC</name>
    <name evidence="17" type="ORF">Hypma_015838</name>
</gene>
<organism evidence="17 18">
    <name type="scientific">Hypsizygus marmoreus</name>
    <name type="common">White beech mushroom</name>
    <name type="synonym">Agaricus marmoreus</name>
    <dbReference type="NCBI Taxonomy" id="39966"/>
    <lineage>
        <taxon>Eukaryota</taxon>
        <taxon>Fungi</taxon>
        <taxon>Dikarya</taxon>
        <taxon>Basidiomycota</taxon>
        <taxon>Agaricomycotina</taxon>
        <taxon>Agaricomycetes</taxon>
        <taxon>Agaricomycetidae</taxon>
        <taxon>Agaricales</taxon>
        <taxon>Tricholomatineae</taxon>
        <taxon>Lyophyllaceae</taxon>
        <taxon>Hypsizygus</taxon>
    </lineage>
</organism>
<keyword evidence="5" id="KW-0349">Heme</keyword>
<evidence type="ECO:0000259" key="16">
    <source>
        <dbReference type="PROSITE" id="PS50255"/>
    </source>
</evidence>
<dbReference type="CDD" id="cd03505">
    <property type="entry name" value="Delta9-FADS-like"/>
    <property type="match status" value="1"/>
</dbReference>
<dbReference type="InParanoid" id="A0A369KBD1"/>
<dbReference type="InterPro" id="IPR001199">
    <property type="entry name" value="Cyt_B5-like_heme/steroid-bd"/>
</dbReference>
<evidence type="ECO:0000256" key="3">
    <source>
        <dbReference type="ARBA" id="ARBA00009295"/>
    </source>
</evidence>
<protein>
    <recommendedName>
        <fullName evidence="4">Copper homeostasis protein cutC homolog</fullName>
    </recommendedName>
</protein>
<comment type="subcellular location">
    <subcellularLocation>
        <location evidence="1">Membrane</location>
        <topology evidence="1">Multi-pass membrane protein</topology>
    </subcellularLocation>
</comment>
<keyword evidence="14" id="KW-0275">Fatty acid biosynthesis</keyword>
<proteinExistence type="inferred from homology"/>
<dbReference type="GO" id="GO:0006633">
    <property type="term" value="P:fatty acid biosynthetic process"/>
    <property type="evidence" value="ECO:0007669"/>
    <property type="project" value="UniProtKB-KW"/>
</dbReference>
<sequence>MALASSILVEVCVDSVQSAVNAARGGADRLELCANLGLGGGTTPSLGLLKAVQNAVKGLPIMAMIRPRSGDFLYSDDEINVMVEDIRIFKESGVRGVVVGALTKDGRVDTDRMKQIVDEALPLEVCFHRAFDMTRDPDEALHDIESIGGISRILTSGQGKSVPEGLPALKSLYRKTREVVEDEPWGLTLLPGSGINAETVGSILDSLLPFGLHEIHLSGASWVDGGMLYRREGMGMGVGGNGDWGVWTTDEQKVRENPSQFHHDAFSLVLAGGRWNGMKSFTTSSLFHVAATLGAFYWPPSTLPRATIILFFVAWQLGCFGVTIGYHRLYSHRAFHATLGVREKLIQPSLECISREALVVVPSTSPTSCTSAYTQKDCADFQQVEQRFTDDPDHDPYAATRGLFYSHMGWIFLKPTYVRMDLVDREDLASDPVVRVQHAFYVPLAIFFGFIVPTFLGSLWHDPWGAFIWGGLLSKLAIWHCTFLVNSLAHWDGLQPYSDEDTSRGNLLLALLTCGEGNHNFHVSSIITRPSLTDWDPSKWIILILHRFGFATRLRRAREQDLVEATTYMRIKAQQGTDVVTSLDGDDENWEGAIWNSEQLEEYLGARKGRCVIQINGFAVDVTDYLGEHPGGAGLLRKYSTVPKQENSHVPDASWAFGGGLNNHSRAAKRQMGSYRVAKIQD</sequence>
<name>A0A369KBD1_HYPMA</name>
<evidence type="ECO:0000256" key="11">
    <source>
        <dbReference type="ARBA" id="ARBA00023004"/>
    </source>
</evidence>
<keyword evidence="7" id="KW-0479">Metal-binding</keyword>
<dbReference type="Pfam" id="PF03932">
    <property type="entry name" value="CutC"/>
    <property type="match status" value="1"/>
</dbReference>
<dbReference type="SUPFAM" id="SSF55856">
    <property type="entry name" value="Cytochrome b5-like heme/steroid binding domain"/>
    <property type="match status" value="1"/>
</dbReference>
<keyword evidence="18" id="KW-1185">Reference proteome</keyword>
<dbReference type="HAMAP" id="MF_00795">
    <property type="entry name" value="CutC"/>
    <property type="match status" value="1"/>
</dbReference>
<comment type="similarity">
    <text evidence="3 14">Belongs to the fatty acid desaturase type 1 family.</text>
</comment>
<evidence type="ECO:0000256" key="2">
    <source>
        <dbReference type="ARBA" id="ARBA00007768"/>
    </source>
</evidence>
<dbReference type="SUPFAM" id="SSF110395">
    <property type="entry name" value="CutC-like"/>
    <property type="match status" value="1"/>
</dbReference>
<evidence type="ECO:0000256" key="1">
    <source>
        <dbReference type="ARBA" id="ARBA00004141"/>
    </source>
</evidence>
<keyword evidence="9 15" id="KW-1133">Transmembrane helix</keyword>
<dbReference type="EMBL" id="LUEZ02000010">
    <property type="protein sequence ID" value="RDB29074.1"/>
    <property type="molecule type" value="Genomic_DNA"/>
</dbReference>
<evidence type="ECO:0000256" key="9">
    <source>
        <dbReference type="ARBA" id="ARBA00022989"/>
    </source>
</evidence>
<comment type="similarity">
    <text evidence="2">Belongs to the CutC family.</text>
</comment>
<keyword evidence="14" id="KW-0444">Lipid biosynthesis</keyword>
<keyword evidence="6 14" id="KW-0812">Transmembrane</keyword>
<evidence type="ECO:0000256" key="13">
    <source>
        <dbReference type="ARBA" id="ARBA00023136"/>
    </source>
</evidence>
<evidence type="ECO:0000256" key="10">
    <source>
        <dbReference type="ARBA" id="ARBA00023002"/>
    </source>
</evidence>
<dbReference type="Proteomes" id="UP000076154">
    <property type="component" value="Unassembled WGS sequence"/>
</dbReference>
<dbReference type="Gene3D" id="3.10.120.10">
    <property type="entry name" value="Cytochrome b5-like heme/steroid binding domain"/>
    <property type="match status" value="1"/>
</dbReference>
<evidence type="ECO:0000256" key="6">
    <source>
        <dbReference type="ARBA" id="ARBA00022692"/>
    </source>
</evidence>
<evidence type="ECO:0000256" key="12">
    <source>
        <dbReference type="ARBA" id="ARBA00023098"/>
    </source>
</evidence>
<feature type="domain" description="Cytochrome b5 heme-binding" evidence="16">
    <location>
        <begin position="592"/>
        <end position="681"/>
    </location>
</feature>
<evidence type="ECO:0000256" key="7">
    <source>
        <dbReference type="ARBA" id="ARBA00022723"/>
    </source>
</evidence>
<accession>A0A369KBD1</accession>
<keyword evidence="10 14" id="KW-0560">Oxidoreductase</keyword>
<dbReference type="InterPro" id="IPR036822">
    <property type="entry name" value="CutC-like_dom_sf"/>
</dbReference>
<feature type="transmembrane region" description="Helical" evidence="15">
    <location>
        <begin position="466"/>
        <end position="485"/>
    </location>
</feature>
<dbReference type="STRING" id="39966.A0A369KBD1"/>
<dbReference type="InterPro" id="IPR015876">
    <property type="entry name" value="Acyl-CoA_DS"/>
</dbReference>
<reference evidence="17" key="1">
    <citation type="submission" date="2018-04" db="EMBL/GenBank/DDBJ databases">
        <title>Whole genome sequencing of Hypsizygus marmoreus.</title>
        <authorList>
            <person name="Choi I.-G."/>
            <person name="Min B."/>
            <person name="Kim J.-G."/>
            <person name="Kim S."/>
            <person name="Oh Y.-L."/>
            <person name="Kong W.-S."/>
            <person name="Park H."/>
            <person name="Jeong J."/>
            <person name="Song E.-S."/>
        </authorList>
    </citation>
    <scope>NUCLEOTIDE SEQUENCE [LARGE SCALE GENOMIC DNA]</scope>
    <source>
        <strain evidence="17">51987-8</strain>
    </source>
</reference>
<dbReference type="GO" id="GO:0005507">
    <property type="term" value="F:copper ion binding"/>
    <property type="evidence" value="ECO:0007669"/>
    <property type="project" value="TreeGrafter"/>
</dbReference>
<dbReference type="GO" id="GO:0020037">
    <property type="term" value="F:heme binding"/>
    <property type="evidence" value="ECO:0007669"/>
    <property type="project" value="InterPro"/>
</dbReference>
<dbReference type="PROSITE" id="PS00191">
    <property type="entry name" value="CYTOCHROME_B5_1"/>
    <property type="match status" value="1"/>
</dbReference>
<dbReference type="AlphaFoldDB" id="A0A369KBD1"/>
<dbReference type="PANTHER" id="PTHR12598:SF0">
    <property type="entry name" value="COPPER HOMEOSTASIS PROTEIN CUTC HOMOLOG"/>
    <property type="match status" value="1"/>
</dbReference>